<keyword evidence="4 5" id="KW-0472">Membrane</keyword>
<evidence type="ECO:0000313" key="9">
    <source>
        <dbReference type="Proteomes" id="UP000239209"/>
    </source>
</evidence>
<feature type="transmembrane region" description="Helical" evidence="5">
    <location>
        <begin position="251"/>
        <end position="273"/>
    </location>
</feature>
<dbReference type="InterPro" id="IPR017871">
    <property type="entry name" value="ABC_transporter-like_CS"/>
</dbReference>
<feature type="transmembrane region" description="Helical" evidence="5">
    <location>
        <begin position="32"/>
        <end position="49"/>
    </location>
</feature>
<evidence type="ECO:0000256" key="3">
    <source>
        <dbReference type="ARBA" id="ARBA00022989"/>
    </source>
</evidence>
<dbReference type="SUPFAM" id="SSF52540">
    <property type="entry name" value="P-loop containing nucleoside triphosphate hydrolases"/>
    <property type="match status" value="1"/>
</dbReference>
<dbReference type="GO" id="GO:0016887">
    <property type="term" value="F:ATP hydrolysis activity"/>
    <property type="evidence" value="ECO:0007669"/>
    <property type="project" value="InterPro"/>
</dbReference>
<dbReference type="PANTHER" id="PTHR43394:SF1">
    <property type="entry name" value="ATP-BINDING CASSETTE SUB-FAMILY B MEMBER 10, MITOCHONDRIAL"/>
    <property type="match status" value="1"/>
</dbReference>
<evidence type="ECO:0000259" key="6">
    <source>
        <dbReference type="PROSITE" id="PS50893"/>
    </source>
</evidence>
<dbReference type="InterPro" id="IPR011527">
    <property type="entry name" value="ABC1_TM_dom"/>
</dbReference>
<sequence>MQGVTEAGLAVNDVRGPLRYLWWLLCRQKRRIAAGALLGSSWMVGLTLPPYLLSQAVDLGLRRRDLDVLAGWVAALLAVGLVNALLAILRHRTMTKIRLDGGFRTIRAVIAHATRLGAALPRRIGAGEVVTIGVADVWVLAQALTVTGPGLGAAVAYGVVAVLLLRISPLLAVVVLAGVPVLALVVGPMLRRLQRAGARYRAHQGALADRLVDIVAGLRILNGLGGKQAYAGRYRRDSRLVVDEGYRVGAVTSWIQALGVGLPALFLAVVTWLAARMAAQGTITVGELVAVWGYAAMLVVPVAFVIEGGFDVGRALVAGRRILEFLRLPADPVPPGRGPDGPAPLCDPESGVVVAPGLFTALATARPVDAAAVVDRLGRYGPTAAVWGGTPVAGIAVRDRILVADNDAYLFTGTLGEIVAGRAAVDDAAVARALAAAAAGDIVDGLPGGTAAVLDTQGGNLSGGQRQRIRLARALHADPEILLAVEPTSAVDAHTEAAVAQRLRAARAGRATLVTTTSPALLERADVVHYLVGGRVAATGTHRELLATQPGYRALVTRAVGEDAPAGALR</sequence>
<dbReference type="InterPro" id="IPR027417">
    <property type="entry name" value="P-loop_NTPase"/>
</dbReference>
<dbReference type="PANTHER" id="PTHR43394">
    <property type="entry name" value="ATP-DEPENDENT PERMEASE MDL1, MITOCHONDRIAL"/>
    <property type="match status" value="1"/>
</dbReference>
<reference evidence="8 9" key="1">
    <citation type="submission" date="2018-03" db="EMBL/GenBank/DDBJ databases">
        <title>Genomic Encyclopedia of Archaeal and Bacterial Type Strains, Phase II (KMG-II): from individual species to whole genera.</title>
        <authorList>
            <person name="Goeker M."/>
        </authorList>
    </citation>
    <scope>NUCLEOTIDE SEQUENCE [LARGE SCALE GENOMIC DNA]</scope>
    <source>
        <strain evidence="8 9">DSM 45348</strain>
    </source>
</reference>
<feature type="domain" description="ABC transporter" evidence="6">
    <location>
        <begin position="297"/>
        <end position="558"/>
    </location>
</feature>
<evidence type="ECO:0000256" key="2">
    <source>
        <dbReference type="ARBA" id="ARBA00022692"/>
    </source>
</evidence>
<evidence type="ECO:0000256" key="4">
    <source>
        <dbReference type="ARBA" id="ARBA00023136"/>
    </source>
</evidence>
<feature type="transmembrane region" description="Helical" evidence="5">
    <location>
        <begin position="285"/>
        <end position="306"/>
    </location>
</feature>
<keyword evidence="9" id="KW-1185">Reference proteome</keyword>
<evidence type="ECO:0000256" key="5">
    <source>
        <dbReference type="SAM" id="Phobius"/>
    </source>
</evidence>
<dbReference type="SUPFAM" id="SSF90123">
    <property type="entry name" value="ABC transporter transmembrane region"/>
    <property type="match status" value="1"/>
</dbReference>
<keyword evidence="2 5" id="KW-0812">Transmembrane</keyword>
<feature type="domain" description="ABC transmembrane type-1" evidence="7">
    <location>
        <begin position="33"/>
        <end position="306"/>
    </location>
</feature>
<feature type="transmembrane region" description="Helical" evidence="5">
    <location>
        <begin position="170"/>
        <end position="190"/>
    </location>
</feature>
<dbReference type="PROSITE" id="PS50893">
    <property type="entry name" value="ABC_TRANSPORTER_2"/>
    <property type="match status" value="1"/>
</dbReference>
<comment type="subcellular location">
    <subcellularLocation>
        <location evidence="1">Cell membrane</location>
        <topology evidence="1">Multi-pass membrane protein</topology>
    </subcellularLocation>
</comment>
<evidence type="ECO:0000259" key="7">
    <source>
        <dbReference type="PROSITE" id="PS50929"/>
    </source>
</evidence>
<dbReference type="PROSITE" id="PS50929">
    <property type="entry name" value="ABC_TM1F"/>
    <property type="match status" value="1"/>
</dbReference>
<feature type="transmembrane region" description="Helical" evidence="5">
    <location>
        <begin position="69"/>
        <end position="89"/>
    </location>
</feature>
<comment type="caution">
    <text evidence="8">The sequence shown here is derived from an EMBL/GenBank/DDBJ whole genome shotgun (WGS) entry which is preliminary data.</text>
</comment>
<dbReference type="PROSITE" id="PS00211">
    <property type="entry name" value="ABC_TRANSPORTER_1"/>
    <property type="match status" value="1"/>
</dbReference>
<organism evidence="8 9">
    <name type="scientific">Pseudosporangium ferrugineum</name>
    <dbReference type="NCBI Taxonomy" id="439699"/>
    <lineage>
        <taxon>Bacteria</taxon>
        <taxon>Bacillati</taxon>
        <taxon>Actinomycetota</taxon>
        <taxon>Actinomycetes</taxon>
        <taxon>Micromonosporales</taxon>
        <taxon>Micromonosporaceae</taxon>
        <taxon>Pseudosporangium</taxon>
    </lineage>
</organism>
<dbReference type="InterPro" id="IPR036640">
    <property type="entry name" value="ABC1_TM_sf"/>
</dbReference>
<dbReference type="InterPro" id="IPR039421">
    <property type="entry name" value="Type_1_exporter"/>
</dbReference>
<dbReference type="AlphaFoldDB" id="A0A2T0SFU6"/>
<protein>
    <submittedName>
        <fullName evidence="8">ABC-type multidrug transport system fused ATPase/permease subunit</fullName>
    </submittedName>
</protein>
<dbReference type="Pfam" id="PF00664">
    <property type="entry name" value="ABC_membrane"/>
    <property type="match status" value="1"/>
</dbReference>
<name>A0A2T0SFU6_9ACTN</name>
<evidence type="ECO:0000256" key="1">
    <source>
        <dbReference type="ARBA" id="ARBA00004651"/>
    </source>
</evidence>
<dbReference type="Proteomes" id="UP000239209">
    <property type="component" value="Unassembled WGS sequence"/>
</dbReference>
<dbReference type="GO" id="GO:0015421">
    <property type="term" value="F:ABC-type oligopeptide transporter activity"/>
    <property type="evidence" value="ECO:0007669"/>
    <property type="project" value="TreeGrafter"/>
</dbReference>
<dbReference type="GO" id="GO:0005524">
    <property type="term" value="F:ATP binding"/>
    <property type="evidence" value="ECO:0007669"/>
    <property type="project" value="InterPro"/>
</dbReference>
<keyword evidence="3 5" id="KW-1133">Transmembrane helix</keyword>
<dbReference type="Gene3D" id="3.40.50.300">
    <property type="entry name" value="P-loop containing nucleotide triphosphate hydrolases"/>
    <property type="match status" value="1"/>
</dbReference>
<dbReference type="GO" id="GO:0005886">
    <property type="term" value="C:plasma membrane"/>
    <property type="evidence" value="ECO:0007669"/>
    <property type="project" value="UniProtKB-SubCell"/>
</dbReference>
<proteinExistence type="predicted"/>
<dbReference type="EMBL" id="PVZG01000002">
    <property type="protein sequence ID" value="PRY32233.1"/>
    <property type="molecule type" value="Genomic_DNA"/>
</dbReference>
<gene>
    <name evidence="8" type="ORF">CLV70_102444</name>
</gene>
<accession>A0A2T0SFU6</accession>
<dbReference type="Pfam" id="PF00005">
    <property type="entry name" value="ABC_tran"/>
    <property type="match status" value="1"/>
</dbReference>
<dbReference type="InterPro" id="IPR003439">
    <property type="entry name" value="ABC_transporter-like_ATP-bd"/>
</dbReference>
<dbReference type="Gene3D" id="1.20.1560.10">
    <property type="entry name" value="ABC transporter type 1, transmembrane domain"/>
    <property type="match status" value="1"/>
</dbReference>
<evidence type="ECO:0000313" key="8">
    <source>
        <dbReference type="EMBL" id="PRY32233.1"/>
    </source>
</evidence>